<dbReference type="InterPro" id="IPR013087">
    <property type="entry name" value="Znf_C2H2_type"/>
</dbReference>
<feature type="region of interest" description="Disordered" evidence="2">
    <location>
        <begin position="38"/>
        <end position="62"/>
    </location>
</feature>
<keyword evidence="1" id="KW-0862">Zinc</keyword>
<keyword evidence="1" id="KW-0863">Zinc-finger</keyword>
<sequence length="685" mass="76270">MPLDSYYPISNTQYYVWKRRDNIPLLIYRNTSQEYTCKRENTHPTTPNQSISPSNLPQTKALQPAQATATIPAPPPSMGANTQPMATPQIRIVSSPSSQSENLQAVQVTTPVLTGLAQASPKRSPADADKKNLARDILRALSLKRHRPPESPGTQTVERPAKRREQEPLPNEAPGTVLSDFGNPSPMSARPPTTPLRVPTTSPEISTVRSPTLGLPPVRIAELPTEPEQSVEDVSSTMEEALASGASQSTIMDVDETTDDAANSLDRLTIQEQAVIPTAEGEHVLHAQIEEIEDGEIQVPSDAVKENGQEGVEEREVQVPSEAPKEEEEEEIEEGEVQGPSEAPKEDEEEVEEGEIRMTQLPEGDRRPTTPITPIRKNVEGDAKPVKTPLFLPSPSPSPPEAGSRQGSAHPPPDSSILDEDSSMANSLRDEAVLRRQQHKSHHQRSSRKGEFYILVPSLPSYVRKYKEQEARQRKRRKLLAQERDEDGGRARSPSADITSDPRVQVTIRDSVTRIAERRCKWGGCDVIMNSSQNLFEHLKRNHSTPDSSKRYILCNWSRCGDHVRNEQIEEHLGSHSFPSFLCPYADCDESFRSIQALVRHDDAEHASDELKSTPDPFSPHVQEPPPIPSKVPDYLIKSGLVRQEPIPRARHAVLGPWVSVIPFAVFIWNRIVRRYRCTTTSLDL</sequence>
<evidence type="ECO:0000313" key="6">
    <source>
        <dbReference type="Proteomes" id="UP000054549"/>
    </source>
</evidence>
<gene>
    <name evidence="5" type="ORF">M378DRAFT_619959</name>
</gene>
<feature type="region of interest" description="Disordered" evidence="2">
    <location>
        <begin position="140"/>
        <end position="212"/>
    </location>
</feature>
<dbReference type="HOGENOM" id="CLU_401668_0_0_1"/>
<evidence type="ECO:0000256" key="3">
    <source>
        <dbReference type="SAM" id="Phobius"/>
    </source>
</evidence>
<feature type="compositionally biased region" description="Basic and acidic residues" evidence="2">
    <location>
        <begin position="480"/>
        <end position="490"/>
    </location>
</feature>
<reference evidence="5 6" key="1">
    <citation type="submission" date="2014-04" db="EMBL/GenBank/DDBJ databases">
        <title>Evolutionary Origins and Diversification of the Mycorrhizal Mutualists.</title>
        <authorList>
            <consortium name="DOE Joint Genome Institute"/>
            <consortium name="Mycorrhizal Genomics Consortium"/>
            <person name="Kohler A."/>
            <person name="Kuo A."/>
            <person name="Nagy L.G."/>
            <person name="Floudas D."/>
            <person name="Copeland A."/>
            <person name="Barry K.W."/>
            <person name="Cichocki N."/>
            <person name="Veneault-Fourrey C."/>
            <person name="LaButti K."/>
            <person name="Lindquist E.A."/>
            <person name="Lipzen A."/>
            <person name="Lundell T."/>
            <person name="Morin E."/>
            <person name="Murat C."/>
            <person name="Riley R."/>
            <person name="Ohm R."/>
            <person name="Sun H."/>
            <person name="Tunlid A."/>
            <person name="Henrissat B."/>
            <person name="Grigoriev I.V."/>
            <person name="Hibbett D.S."/>
            <person name="Martin F."/>
        </authorList>
    </citation>
    <scope>NUCLEOTIDE SEQUENCE [LARGE SCALE GENOMIC DNA]</scope>
    <source>
        <strain evidence="5 6">Koide BX008</strain>
    </source>
</reference>
<proteinExistence type="predicted"/>
<evidence type="ECO:0000256" key="2">
    <source>
        <dbReference type="SAM" id="MobiDB-lite"/>
    </source>
</evidence>
<feature type="domain" description="C2H2-type" evidence="4">
    <location>
        <begin position="581"/>
        <end position="611"/>
    </location>
</feature>
<protein>
    <recommendedName>
        <fullName evidence="4">C2H2-type domain-containing protein</fullName>
    </recommendedName>
</protein>
<dbReference type="SMART" id="SM00355">
    <property type="entry name" value="ZnF_C2H2"/>
    <property type="match status" value="3"/>
</dbReference>
<dbReference type="STRING" id="946122.A0A0C2X7R0"/>
<dbReference type="EMBL" id="KN818224">
    <property type="protein sequence ID" value="KIL70382.1"/>
    <property type="molecule type" value="Genomic_DNA"/>
</dbReference>
<organism evidence="5 6">
    <name type="scientific">Amanita muscaria (strain Koide BX008)</name>
    <dbReference type="NCBI Taxonomy" id="946122"/>
    <lineage>
        <taxon>Eukaryota</taxon>
        <taxon>Fungi</taxon>
        <taxon>Dikarya</taxon>
        <taxon>Basidiomycota</taxon>
        <taxon>Agaricomycotina</taxon>
        <taxon>Agaricomycetes</taxon>
        <taxon>Agaricomycetidae</taxon>
        <taxon>Agaricales</taxon>
        <taxon>Pluteineae</taxon>
        <taxon>Amanitaceae</taxon>
        <taxon>Amanita</taxon>
    </lineage>
</organism>
<feature type="compositionally biased region" description="Basic and acidic residues" evidence="2">
    <location>
        <begin position="303"/>
        <end position="317"/>
    </location>
</feature>
<feature type="compositionally biased region" description="Polar residues" evidence="2">
    <location>
        <begin position="43"/>
        <end position="60"/>
    </location>
</feature>
<keyword evidence="3" id="KW-0812">Transmembrane</keyword>
<dbReference type="GO" id="GO:0008270">
    <property type="term" value="F:zinc ion binding"/>
    <property type="evidence" value="ECO:0007669"/>
    <property type="project" value="UniProtKB-KW"/>
</dbReference>
<accession>A0A0C2X7R0</accession>
<dbReference type="InParanoid" id="A0A0C2X7R0"/>
<dbReference type="PROSITE" id="PS50157">
    <property type="entry name" value="ZINC_FINGER_C2H2_2"/>
    <property type="match status" value="1"/>
</dbReference>
<feature type="transmembrane region" description="Helical" evidence="3">
    <location>
        <begin position="655"/>
        <end position="673"/>
    </location>
</feature>
<keyword evidence="3" id="KW-0472">Membrane</keyword>
<keyword evidence="1" id="KW-0479">Metal-binding</keyword>
<feature type="region of interest" description="Disordered" evidence="2">
    <location>
        <begin position="605"/>
        <end position="625"/>
    </location>
</feature>
<feature type="region of interest" description="Disordered" evidence="2">
    <location>
        <begin position="467"/>
        <end position="498"/>
    </location>
</feature>
<keyword evidence="6" id="KW-1185">Reference proteome</keyword>
<dbReference type="OrthoDB" id="3254002at2759"/>
<dbReference type="AlphaFoldDB" id="A0A0C2X7R0"/>
<evidence type="ECO:0000313" key="5">
    <source>
        <dbReference type="EMBL" id="KIL70382.1"/>
    </source>
</evidence>
<name>A0A0C2X7R0_AMAMK</name>
<dbReference type="Proteomes" id="UP000054549">
    <property type="component" value="Unassembled WGS sequence"/>
</dbReference>
<feature type="compositionally biased region" description="Acidic residues" evidence="2">
    <location>
        <begin position="325"/>
        <end position="336"/>
    </location>
</feature>
<feature type="region of interest" description="Disordered" evidence="2">
    <location>
        <begin position="293"/>
        <end position="423"/>
    </location>
</feature>
<keyword evidence="3" id="KW-1133">Transmembrane helix</keyword>
<dbReference type="PROSITE" id="PS00028">
    <property type="entry name" value="ZINC_FINGER_C2H2_1"/>
    <property type="match status" value="2"/>
</dbReference>
<evidence type="ECO:0000256" key="1">
    <source>
        <dbReference type="PROSITE-ProRule" id="PRU00042"/>
    </source>
</evidence>
<evidence type="ECO:0000259" key="4">
    <source>
        <dbReference type="PROSITE" id="PS50157"/>
    </source>
</evidence>